<keyword evidence="2" id="KW-1003">Cell membrane</keyword>
<dbReference type="InterPro" id="IPR025857">
    <property type="entry name" value="MacB_PCD"/>
</dbReference>
<dbReference type="Pfam" id="PF12704">
    <property type="entry name" value="MacB_PCD"/>
    <property type="match status" value="1"/>
</dbReference>
<dbReference type="GO" id="GO:0005886">
    <property type="term" value="C:plasma membrane"/>
    <property type="evidence" value="ECO:0007669"/>
    <property type="project" value="UniProtKB-SubCell"/>
</dbReference>
<evidence type="ECO:0000313" key="11">
    <source>
        <dbReference type="Proteomes" id="UP000078287"/>
    </source>
</evidence>
<evidence type="ECO:0000256" key="6">
    <source>
        <dbReference type="ARBA" id="ARBA00038076"/>
    </source>
</evidence>
<evidence type="ECO:0000256" key="2">
    <source>
        <dbReference type="ARBA" id="ARBA00022475"/>
    </source>
</evidence>
<evidence type="ECO:0000313" key="10">
    <source>
        <dbReference type="EMBL" id="OAN47199.1"/>
    </source>
</evidence>
<dbReference type="PANTHER" id="PTHR30572">
    <property type="entry name" value="MEMBRANE COMPONENT OF TRANSPORTER-RELATED"/>
    <property type="match status" value="1"/>
</dbReference>
<feature type="transmembrane region" description="Helical" evidence="7">
    <location>
        <begin position="293"/>
        <end position="317"/>
    </location>
</feature>
<dbReference type="GO" id="GO:0022857">
    <property type="term" value="F:transmembrane transporter activity"/>
    <property type="evidence" value="ECO:0007669"/>
    <property type="project" value="TreeGrafter"/>
</dbReference>
<keyword evidence="3 7" id="KW-0812">Transmembrane</keyword>
<dbReference type="PANTHER" id="PTHR30572:SF4">
    <property type="entry name" value="ABC TRANSPORTER PERMEASE YTRF"/>
    <property type="match status" value="1"/>
</dbReference>
<comment type="caution">
    <text evidence="10">The sequence shown here is derived from an EMBL/GenBank/DDBJ whole genome shotgun (WGS) entry which is preliminary data.</text>
</comment>
<dbReference type="InterPro" id="IPR003838">
    <property type="entry name" value="ABC3_permease_C"/>
</dbReference>
<evidence type="ECO:0000256" key="5">
    <source>
        <dbReference type="ARBA" id="ARBA00023136"/>
    </source>
</evidence>
<feature type="transmembrane region" description="Helical" evidence="7">
    <location>
        <begin position="338"/>
        <end position="367"/>
    </location>
</feature>
<organism evidence="10 11">
    <name type="scientific">Chloroflexus islandicus</name>
    <dbReference type="NCBI Taxonomy" id="1707952"/>
    <lineage>
        <taxon>Bacteria</taxon>
        <taxon>Bacillati</taxon>
        <taxon>Chloroflexota</taxon>
        <taxon>Chloroflexia</taxon>
        <taxon>Chloroflexales</taxon>
        <taxon>Chloroflexineae</taxon>
        <taxon>Chloroflexaceae</taxon>
        <taxon>Chloroflexus</taxon>
    </lineage>
</organism>
<reference evidence="10 11" key="1">
    <citation type="submission" date="2016-04" db="EMBL/GenBank/DDBJ databases">
        <title>Chloroflexus islandicus sp. nov., a thermophilic filamentous anoxygenic phototrophic bacterium from geyser Strokkur (Iceland).</title>
        <authorList>
            <person name="Gaisin V.A."/>
            <person name="Kalashnikov A.M."/>
            <person name="Sukhacheva M.V."/>
            <person name="Grouzdev D.S."/>
            <person name="Ivanov T.M."/>
            <person name="Kuznetsov B."/>
            <person name="Gorlenko V.M."/>
        </authorList>
    </citation>
    <scope>NUCLEOTIDE SEQUENCE [LARGE SCALE GENOMIC DNA]</scope>
    <source>
        <strain evidence="11">isl-2</strain>
    </source>
</reference>
<feature type="domain" description="MacB-like periplasmic core" evidence="9">
    <location>
        <begin position="20"/>
        <end position="254"/>
    </location>
</feature>
<gene>
    <name evidence="10" type="ORF">A6A03_00180</name>
</gene>
<evidence type="ECO:0000256" key="1">
    <source>
        <dbReference type="ARBA" id="ARBA00004651"/>
    </source>
</evidence>
<keyword evidence="11" id="KW-1185">Reference proteome</keyword>
<proteinExistence type="inferred from homology"/>
<dbReference type="RefSeq" id="WP_066784002.1">
    <property type="nucleotide sequence ID" value="NZ_LWQS01000038.1"/>
</dbReference>
<evidence type="ECO:0000256" key="4">
    <source>
        <dbReference type="ARBA" id="ARBA00022989"/>
    </source>
</evidence>
<dbReference type="Proteomes" id="UP000078287">
    <property type="component" value="Unassembled WGS sequence"/>
</dbReference>
<keyword evidence="4 7" id="KW-1133">Transmembrane helix</keyword>
<comment type="subcellular location">
    <subcellularLocation>
        <location evidence="1">Cell membrane</location>
        <topology evidence="1">Multi-pass membrane protein</topology>
    </subcellularLocation>
</comment>
<feature type="transmembrane region" description="Helical" evidence="7">
    <location>
        <begin position="21"/>
        <end position="41"/>
    </location>
</feature>
<comment type="similarity">
    <text evidence="6">Belongs to the ABC-4 integral membrane protein family.</text>
</comment>
<accession>A0A178MEP4</accession>
<dbReference type="OrthoDB" id="9770036at2"/>
<name>A0A178MEP4_9CHLR</name>
<feature type="transmembrane region" description="Helical" evidence="7">
    <location>
        <begin position="379"/>
        <end position="399"/>
    </location>
</feature>
<protein>
    <recommendedName>
        <fullName evidence="12">ABC transporter permease</fullName>
    </recommendedName>
</protein>
<evidence type="ECO:0000259" key="8">
    <source>
        <dbReference type="Pfam" id="PF02687"/>
    </source>
</evidence>
<dbReference type="EMBL" id="LWQS01000038">
    <property type="protein sequence ID" value="OAN47199.1"/>
    <property type="molecule type" value="Genomic_DNA"/>
</dbReference>
<evidence type="ECO:0000256" key="3">
    <source>
        <dbReference type="ARBA" id="ARBA00022692"/>
    </source>
</evidence>
<sequence>MFTELIAMAFDSLRANKFRSLLTMLGVIIGAGTLVAVLSLGNALQGQVFEQFVDLGTRRIAVTPGDPRAKGARDVPGYGLLSVQDYQVLETMVANRPDLFRAIAPEITVSTQARAGAVALQTLLVGTSADYPQVQRTPMLYGRFLTPEDEAEGARVGVLGWLVARDLFGADKAALRNVIGQTIEVNGQPIEIVGIINENGGPFSTDGRIFTPVSTMRLRLIGDLDLPGRGLRMSSVLLGLQSEQQLDEAVALIESTLRAARNVPEGVINDFNLQTPTQALNVLAGISTAITGFIAVVAGISLVVGGIGIMNIMLVAVTERTREIGVRKALGASDGDVLGQFVMEAVALSLVGSLIGVIGAIGIVWLISAASGINTGISWIGIALALGFASAIGIGFGYYPARRAALLPPIEALRYE</sequence>
<dbReference type="STRING" id="1707952.A6A03_00180"/>
<evidence type="ECO:0000259" key="9">
    <source>
        <dbReference type="Pfam" id="PF12704"/>
    </source>
</evidence>
<feature type="domain" description="ABC3 transporter permease C-terminal" evidence="8">
    <location>
        <begin position="296"/>
        <end position="405"/>
    </location>
</feature>
<evidence type="ECO:0008006" key="12">
    <source>
        <dbReference type="Google" id="ProtNLM"/>
    </source>
</evidence>
<dbReference type="Pfam" id="PF02687">
    <property type="entry name" value="FtsX"/>
    <property type="match status" value="1"/>
</dbReference>
<keyword evidence="5 7" id="KW-0472">Membrane</keyword>
<dbReference type="InterPro" id="IPR050250">
    <property type="entry name" value="Macrolide_Exporter_MacB"/>
</dbReference>
<dbReference type="AlphaFoldDB" id="A0A178MEP4"/>
<evidence type="ECO:0000256" key="7">
    <source>
        <dbReference type="SAM" id="Phobius"/>
    </source>
</evidence>